<keyword evidence="1" id="KW-0812">Transmembrane</keyword>
<feature type="transmembrane region" description="Helical" evidence="1">
    <location>
        <begin position="63"/>
        <end position="84"/>
    </location>
</feature>
<keyword evidence="3" id="KW-1185">Reference proteome</keyword>
<dbReference type="Pfam" id="PF07332">
    <property type="entry name" value="Phage_holin_3_6"/>
    <property type="match status" value="1"/>
</dbReference>
<dbReference type="InterPro" id="IPR009937">
    <property type="entry name" value="Phage_holin_3_6"/>
</dbReference>
<organism evidence="2 3">
    <name type="scientific">Moheibacter lacus</name>
    <dbReference type="NCBI Taxonomy" id="2745851"/>
    <lineage>
        <taxon>Bacteria</taxon>
        <taxon>Pseudomonadati</taxon>
        <taxon>Bacteroidota</taxon>
        <taxon>Flavobacteriia</taxon>
        <taxon>Flavobacteriales</taxon>
        <taxon>Weeksellaceae</taxon>
        <taxon>Moheibacter</taxon>
    </lineage>
</organism>
<proteinExistence type="predicted"/>
<sequence length="114" mass="12720">MINYFKKYINHVIAYAKLEITDSVSNMIGAGVFGILAGVCGLMILFMGSIATAYLLSNLLEDLGTGFLIVMGFYVLLFVLFILFRKKIKLLFTNNVVEAAMEAMDDPESENYEN</sequence>
<keyword evidence="1" id="KW-0472">Membrane</keyword>
<evidence type="ECO:0000256" key="1">
    <source>
        <dbReference type="SAM" id="Phobius"/>
    </source>
</evidence>
<dbReference type="EMBL" id="JACDZE010000001">
    <property type="protein sequence ID" value="MBA5628208.1"/>
    <property type="molecule type" value="Genomic_DNA"/>
</dbReference>
<keyword evidence="1" id="KW-1133">Transmembrane helix</keyword>
<dbReference type="Proteomes" id="UP000552241">
    <property type="component" value="Unassembled WGS sequence"/>
</dbReference>
<dbReference type="RefSeq" id="WP_182041821.1">
    <property type="nucleotide sequence ID" value="NZ_JACDZE010000001.1"/>
</dbReference>
<evidence type="ECO:0000313" key="2">
    <source>
        <dbReference type="EMBL" id="MBA5628208.1"/>
    </source>
</evidence>
<reference evidence="2 3" key="1">
    <citation type="submission" date="2020-07" db="EMBL/GenBank/DDBJ databases">
        <title>Moheibacter lacus sp. nov., a member of the family Flavobacteriaceae isolated from freshwater lake sediment.</title>
        <authorList>
            <person name="Liu Y."/>
        </authorList>
    </citation>
    <scope>NUCLEOTIDE SEQUENCE [LARGE SCALE GENOMIC DNA]</scope>
    <source>
        <strain evidence="2 3">BDHS18</strain>
    </source>
</reference>
<comment type="caution">
    <text evidence="2">The sequence shown here is derived from an EMBL/GenBank/DDBJ whole genome shotgun (WGS) entry which is preliminary data.</text>
</comment>
<accession>A0A838ZG17</accession>
<evidence type="ECO:0000313" key="3">
    <source>
        <dbReference type="Proteomes" id="UP000552241"/>
    </source>
</evidence>
<feature type="transmembrane region" description="Helical" evidence="1">
    <location>
        <begin position="27"/>
        <end position="57"/>
    </location>
</feature>
<dbReference type="AlphaFoldDB" id="A0A838ZG17"/>
<name>A0A838ZG17_9FLAO</name>
<protein>
    <submittedName>
        <fullName evidence="2">Phage holin family protein</fullName>
    </submittedName>
</protein>
<gene>
    <name evidence="2" type="ORF">HU137_00320</name>
</gene>